<dbReference type="InterPro" id="IPR050829">
    <property type="entry name" value="CorA_MIT"/>
</dbReference>
<dbReference type="GO" id="GO:0005886">
    <property type="term" value="C:plasma membrane"/>
    <property type="evidence" value="ECO:0007669"/>
    <property type="project" value="UniProtKB-SubCell"/>
</dbReference>
<evidence type="ECO:0000256" key="2">
    <source>
        <dbReference type="ARBA" id="ARBA00009765"/>
    </source>
</evidence>
<dbReference type="InterPro" id="IPR045863">
    <property type="entry name" value="CorA_TM1_TM2"/>
</dbReference>
<dbReference type="eggNOG" id="COG0598">
    <property type="taxonomic scope" value="Bacteria"/>
</dbReference>
<comment type="similarity">
    <text evidence="2">Belongs to the CorA metal ion transporter (MIT) (TC 1.A.35) family.</text>
</comment>
<dbReference type="STRING" id="631454.N177_1041"/>
<dbReference type="OrthoDB" id="9803416at2"/>
<dbReference type="GO" id="GO:0015099">
    <property type="term" value="F:nickel cation transmembrane transporter activity"/>
    <property type="evidence" value="ECO:0007669"/>
    <property type="project" value="TreeGrafter"/>
</dbReference>
<dbReference type="PATRIC" id="fig|631454.5.peg.1026"/>
<evidence type="ECO:0000313" key="14">
    <source>
        <dbReference type="EMBL" id="ESR26182.1"/>
    </source>
</evidence>
<evidence type="ECO:0000256" key="8">
    <source>
        <dbReference type="ARBA" id="ARBA00022842"/>
    </source>
</evidence>
<dbReference type="GO" id="GO:0015095">
    <property type="term" value="F:magnesium ion transmembrane transporter activity"/>
    <property type="evidence" value="ECO:0007669"/>
    <property type="project" value="TreeGrafter"/>
</dbReference>
<keyword evidence="5" id="KW-1003">Cell membrane</keyword>
<keyword evidence="11 13" id="KW-0472">Membrane</keyword>
<comment type="catalytic activity">
    <reaction evidence="12">
        <text>Mg(2+)(in) = Mg(2+)(out)</text>
        <dbReference type="Rhea" id="RHEA:29827"/>
        <dbReference type="ChEBI" id="CHEBI:18420"/>
    </reaction>
</comment>
<evidence type="ECO:0000256" key="13">
    <source>
        <dbReference type="SAM" id="Phobius"/>
    </source>
</evidence>
<evidence type="ECO:0000256" key="3">
    <source>
        <dbReference type="ARBA" id="ARBA00019439"/>
    </source>
</evidence>
<evidence type="ECO:0000256" key="12">
    <source>
        <dbReference type="ARBA" id="ARBA00034269"/>
    </source>
</evidence>
<evidence type="ECO:0000256" key="11">
    <source>
        <dbReference type="ARBA" id="ARBA00023136"/>
    </source>
</evidence>
<reference evidence="14 15" key="1">
    <citation type="journal article" date="2014" name="Genome Announc.">
        <title>Draft Genome Sequence of Lutibaculum baratangense Strain AMV1T, Isolated from a Mud Volcano in Andamans, India.</title>
        <authorList>
            <person name="Singh A."/>
            <person name="Sreenivas A."/>
            <person name="Sathyanarayana Reddy G."/>
            <person name="Pinnaka A.K."/>
            <person name="Shivaji S."/>
        </authorList>
    </citation>
    <scope>NUCLEOTIDE SEQUENCE [LARGE SCALE GENOMIC DNA]</scope>
    <source>
        <strain evidence="14 15">AMV1</strain>
    </source>
</reference>
<dbReference type="EMBL" id="AWXZ01000016">
    <property type="protein sequence ID" value="ESR26182.1"/>
    <property type="molecule type" value="Genomic_DNA"/>
</dbReference>
<dbReference type="Gene3D" id="1.20.58.340">
    <property type="entry name" value="Magnesium transport protein CorA, transmembrane region"/>
    <property type="match status" value="2"/>
</dbReference>
<dbReference type="SUPFAM" id="SSF144083">
    <property type="entry name" value="Magnesium transport protein CorA, transmembrane region"/>
    <property type="match status" value="1"/>
</dbReference>
<accession>V4R2K4</accession>
<dbReference type="InterPro" id="IPR045861">
    <property type="entry name" value="CorA_cytoplasmic_dom"/>
</dbReference>
<dbReference type="Gene3D" id="3.30.460.20">
    <property type="entry name" value="CorA soluble domain-like"/>
    <property type="match status" value="1"/>
</dbReference>
<organism evidence="14 15">
    <name type="scientific">Lutibaculum baratangense AMV1</name>
    <dbReference type="NCBI Taxonomy" id="631454"/>
    <lineage>
        <taxon>Bacteria</taxon>
        <taxon>Pseudomonadati</taxon>
        <taxon>Pseudomonadota</taxon>
        <taxon>Alphaproteobacteria</taxon>
        <taxon>Hyphomicrobiales</taxon>
        <taxon>Tepidamorphaceae</taxon>
        <taxon>Lutibaculum</taxon>
    </lineage>
</organism>
<comment type="subcellular location">
    <subcellularLocation>
        <location evidence="1">Cell inner membrane</location>
        <topology evidence="1">Multi-pass membrane protein</topology>
    </subcellularLocation>
</comment>
<evidence type="ECO:0000313" key="15">
    <source>
        <dbReference type="Proteomes" id="UP000017819"/>
    </source>
</evidence>
<dbReference type="CDD" id="cd12837">
    <property type="entry name" value="EcCorA-like_u1"/>
    <property type="match status" value="1"/>
</dbReference>
<evidence type="ECO:0000256" key="9">
    <source>
        <dbReference type="ARBA" id="ARBA00022989"/>
    </source>
</evidence>
<dbReference type="InterPro" id="IPR002523">
    <property type="entry name" value="MgTranspt_CorA/ZnTranspt_ZntB"/>
</dbReference>
<keyword evidence="6" id="KW-0997">Cell inner membrane</keyword>
<dbReference type="SUPFAM" id="SSF143865">
    <property type="entry name" value="CorA soluble domain-like"/>
    <property type="match status" value="1"/>
</dbReference>
<evidence type="ECO:0000256" key="1">
    <source>
        <dbReference type="ARBA" id="ARBA00004429"/>
    </source>
</evidence>
<keyword evidence="8" id="KW-0460">Magnesium</keyword>
<dbReference type="Proteomes" id="UP000017819">
    <property type="component" value="Unassembled WGS sequence"/>
</dbReference>
<keyword evidence="15" id="KW-1185">Reference proteome</keyword>
<proteinExistence type="inferred from homology"/>
<keyword evidence="4" id="KW-0813">Transport</keyword>
<dbReference type="PANTHER" id="PTHR47685">
    <property type="entry name" value="MAGNESIUM TRANSPORT PROTEIN CORA"/>
    <property type="match status" value="1"/>
</dbReference>
<dbReference type="RefSeq" id="WP_023431186.1">
    <property type="nucleotide sequence ID" value="NZ_AWXZ01000016.1"/>
</dbReference>
<protein>
    <recommendedName>
        <fullName evidence="3">Magnesium transport protein CorA</fullName>
    </recommendedName>
</protein>
<evidence type="ECO:0000256" key="5">
    <source>
        <dbReference type="ARBA" id="ARBA00022475"/>
    </source>
</evidence>
<dbReference type="Pfam" id="PF01544">
    <property type="entry name" value="CorA"/>
    <property type="match status" value="1"/>
</dbReference>
<evidence type="ECO:0000256" key="4">
    <source>
        <dbReference type="ARBA" id="ARBA00022448"/>
    </source>
</evidence>
<comment type="caution">
    <text evidence="14">The sequence shown here is derived from an EMBL/GenBank/DDBJ whole genome shotgun (WGS) entry which is preliminary data.</text>
</comment>
<feature type="transmembrane region" description="Helical" evidence="13">
    <location>
        <begin position="300"/>
        <end position="320"/>
    </location>
</feature>
<dbReference type="AlphaFoldDB" id="V4R2K4"/>
<dbReference type="FunFam" id="1.20.58.340:FF:000001">
    <property type="entry name" value="Magnesium transport protein CorA"/>
    <property type="match status" value="1"/>
</dbReference>
<gene>
    <name evidence="14" type="ORF">N177_1041</name>
</gene>
<evidence type="ECO:0000256" key="7">
    <source>
        <dbReference type="ARBA" id="ARBA00022692"/>
    </source>
</evidence>
<dbReference type="GO" id="GO:0015087">
    <property type="term" value="F:cobalt ion transmembrane transporter activity"/>
    <property type="evidence" value="ECO:0007669"/>
    <property type="project" value="TreeGrafter"/>
</dbReference>
<sequence length="326" mass="36593">MLTIYEKTERGLRKSSLDEGATDLPPAGVWIDLLAPTLEEERLVETWFGLEIPSREEMREIEISSRLYEEDGAVFMTALALIDSDTNRPRTCDISFILVRNHLVTVRYETPQPIAVFLQRAPKVGPACRYADFVLAALIDAFLDRVADILERAGTEAEAVSQRVFETRSKKPMKTEDFRDSLGRIGRAADLTSKARDSLVTFSRLVTYLQAGAGGGERPKEVKQYLKTAQRDATQLADHATYLNAKMEFLLDATVGLINIEQNNIIKIFSVVAVALMPPTLIASIYGMNFHFMPELDEPWAYPLVLLTMAVLGIAPFLFFKKKGWL</sequence>
<evidence type="ECO:0000256" key="6">
    <source>
        <dbReference type="ARBA" id="ARBA00022519"/>
    </source>
</evidence>
<keyword evidence="7 13" id="KW-0812">Transmembrane</keyword>
<keyword evidence="9 13" id="KW-1133">Transmembrane helix</keyword>
<keyword evidence="10" id="KW-0406">Ion transport</keyword>
<dbReference type="PANTHER" id="PTHR47685:SF1">
    <property type="entry name" value="MAGNESIUM TRANSPORT PROTEIN CORA"/>
    <property type="match status" value="1"/>
</dbReference>
<evidence type="ECO:0000256" key="10">
    <source>
        <dbReference type="ARBA" id="ARBA00023065"/>
    </source>
</evidence>
<feature type="transmembrane region" description="Helical" evidence="13">
    <location>
        <begin position="268"/>
        <end position="288"/>
    </location>
</feature>
<name>V4R2K4_9HYPH</name>